<keyword evidence="2" id="KW-0238">DNA-binding</keyword>
<comment type="caution">
    <text evidence="5">The sequence shown here is derived from an EMBL/GenBank/DDBJ whole genome shotgun (WGS) entry which is preliminary data.</text>
</comment>
<evidence type="ECO:0000256" key="2">
    <source>
        <dbReference type="ARBA" id="ARBA00023125"/>
    </source>
</evidence>
<dbReference type="PANTHER" id="PTHR30204:SF92">
    <property type="entry name" value="HTH-TYPE TRANSCRIPTIONAL REGULATOR ZNTR"/>
    <property type="match status" value="1"/>
</dbReference>
<gene>
    <name evidence="5" type="primary">zntR</name>
    <name evidence="5" type="ORF">VST7929_00208</name>
</gene>
<evidence type="ECO:0000256" key="1">
    <source>
        <dbReference type="ARBA" id="ARBA00023015"/>
    </source>
</evidence>
<evidence type="ECO:0000256" key="3">
    <source>
        <dbReference type="ARBA" id="ARBA00023163"/>
    </source>
</evidence>
<dbReference type="Proteomes" id="UP000838672">
    <property type="component" value="Unassembled WGS sequence"/>
</dbReference>
<dbReference type="NCBIfam" id="NF007069">
    <property type="entry name" value="PRK09514.1"/>
    <property type="match status" value="1"/>
</dbReference>
<sequence>MAVYLIGQLAKKAKVSTDTLRFYEKNGLISPSGRSESGYRVYNEADLARVAFIVRSKAVGLSLEEIGELLTIRLEATQHSCSEVKAITQAKLDLLDQKIAELQHIRKGLKKLNDACCGTDHDASHCSILEALADEPCHICNRHLDKQSKCCE</sequence>
<dbReference type="CDD" id="cd04770">
    <property type="entry name" value="HTH_HMRTR"/>
    <property type="match status" value="1"/>
</dbReference>
<reference evidence="5" key="1">
    <citation type="submission" date="2021-11" db="EMBL/GenBank/DDBJ databases">
        <authorList>
            <person name="Rodrigo-Torres L."/>
            <person name="Arahal R. D."/>
            <person name="Lucena T."/>
        </authorList>
    </citation>
    <scope>NUCLEOTIDE SEQUENCE</scope>
    <source>
        <strain evidence="5">CECT 7929</strain>
    </source>
</reference>
<feature type="domain" description="HTH merR-type" evidence="4">
    <location>
        <begin position="3"/>
        <end position="72"/>
    </location>
</feature>
<organism evidence="5 6">
    <name type="scientific">Vibrio stylophorae</name>
    <dbReference type="NCBI Taxonomy" id="659351"/>
    <lineage>
        <taxon>Bacteria</taxon>
        <taxon>Pseudomonadati</taxon>
        <taxon>Pseudomonadota</taxon>
        <taxon>Gammaproteobacteria</taxon>
        <taxon>Vibrionales</taxon>
        <taxon>Vibrionaceae</taxon>
        <taxon>Vibrio</taxon>
    </lineage>
</organism>
<dbReference type="Pfam" id="PF09278">
    <property type="entry name" value="MerR-DNA-bind"/>
    <property type="match status" value="1"/>
</dbReference>
<accession>A0ABM8ZQ03</accession>
<evidence type="ECO:0000313" key="5">
    <source>
        <dbReference type="EMBL" id="CAH0532379.1"/>
    </source>
</evidence>
<dbReference type="InterPro" id="IPR047057">
    <property type="entry name" value="MerR_fam"/>
</dbReference>
<dbReference type="InterPro" id="IPR009061">
    <property type="entry name" value="DNA-bd_dom_put_sf"/>
</dbReference>
<dbReference type="PRINTS" id="PR00040">
    <property type="entry name" value="HTHMERR"/>
</dbReference>
<dbReference type="EMBL" id="CAKLDI010000001">
    <property type="protein sequence ID" value="CAH0532379.1"/>
    <property type="molecule type" value="Genomic_DNA"/>
</dbReference>
<dbReference type="SMART" id="SM00422">
    <property type="entry name" value="HTH_MERR"/>
    <property type="match status" value="1"/>
</dbReference>
<protein>
    <submittedName>
        <fullName evidence="5">HTH-type transcriptional regulator ZntR</fullName>
    </submittedName>
</protein>
<proteinExistence type="predicted"/>
<dbReference type="PROSITE" id="PS50937">
    <property type="entry name" value="HTH_MERR_2"/>
    <property type="match status" value="1"/>
</dbReference>
<keyword evidence="6" id="KW-1185">Reference proteome</keyword>
<dbReference type="SUPFAM" id="SSF46955">
    <property type="entry name" value="Putative DNA-binding domain"/>
    <property type="match status" value="1"/>
</dbReference>
<dbReference type="Gene3D" id="1.10.1660.10">
    <property type="match status" value="1"/>
</dbReference>
<keyword evidence="1" id="KW-0805">Transcription regulation</keyword>
<evidence type="ECO:0000259" key="4">
    <source>
        <dbReference type="PROSITE" id="PS50937"/>
    </source>
</evidence>
<dbReference type="RefSeq" id="WP_237464242.1">
    <property type="nucleotide sequence ID" value="NZ_CAKLDI010000001.1"/>
</dbReference>
<dbReference type="InterPro" id="IPR000551">
    <property type="entry name" value="MerR-type_HTH_dom"/>
</dbReference>
<dbReference type="Pfam" id="PF00376">
    <property type="entry name" value="MerR"/>
    <property type="match status" value="1"/>
</dbReference>
<dbReference type="PANTHER" id="PTHR30204">
    <property type="entry name" value="REDOX-CYCLING DRUG-SENSING TRANSCRIPTIONAL ACTIVATOR SOXR"/>
    <property type="match status" value="1"/>
</dbReference>
<dbReference type="InterPro" id="IPR015358">
    <property type="entry name" value="Tscrpt_reg_MerR_DNA-bd"/>
</dbReference>
<evidence type="ECO:0000313" key="6">
    <source>
        <dbReference type="Proteomes" id="UP000838672"/>
    </source>
</evidence>
<dbReference type="NCBIfam" id="TIGR02043">
    <property type="entry name" value="ZntR"/>
    <property type="match status" value="1"/>
</dbReference>
<keyword evidence="3" id="KW-0804">Transcription</keyword>
<dbReference type="InterPro" id="IPR011788">
    <property type="entry name" value="ZntR"/>
</dbReference>
<name>A0ABM8ZQ03_9VIBR</name>